<organism evidence="2">
    <name type="scientific">marine metagenome</name>
    <dbReference type="NCBI Taxonomy" id="408172"/>
    <lineage>
        <taxon>unclassified sequences</taxon>
        <taxon>metagenomes</taxon>
        <taxon>ecological metagenomes</taxon>
    </lineage>
</organism>
<sequence length="129" mass="13725">VSYLLARLRLWAAHHRVIWWTCAAALAGLTGVTVRAATNAEPCVAAPETSPADGPTDDERGVALGRGADPRSVEVGDMLDLWSVDDLTARGTWWWQVPGCWTTTTGRSLWPSPPSGSTTWPPPSAGATC</sequence>
<gene>
    <name evidence="2" type="ORF">METZ01_LOCUS5667</name>
</gene>
<protein>
    <submittedName>
        <fullName evidence="2">Uncharacterized protein</fullName>
    </submittedName>
</protein>
<proteinExistence type="predicted"/>
<feature type="region of interest" description="Disordered" evidence="1">
    <location>
        <begin position="106"/>
        <end position="129"/>
    </location>
</feature>
<accession>A0A381NH13</accession>
<reference evidence="2" key="1">
    <citation type="submission" date="2018-05" db="EMBL/GenBank/DDBJ databases">
        <authorList>
            <person name="Lanie J.A."/>
            <person name="Ng W.-L."/>
            <person name="Kazmierczak K.M."/>
            <person name="Andrzejewski T.M."/>
            <person name="Davidsen T.M."/>
            <person name="Wayne K.J."/>
            <person name="Tettelin H."/>
            <person name="Glass J.I."/>
            <person name="Rusch D."/>
            <person name="Podicherti R."/>
            <person name="Tsui H.-C.T."/>
            <person name="Winkler M.E."/>
        </authorList>
    </citation>
    <scope>NUCLEOTIDE SEQUENCE</scope>
</reference>
<evidence type="ECO:0000256" key="1">
    <source>
        <dbReference type="SAM" id="MobiDB-lite"/>
    </source>
</evidence>
<dbReference type="AlphaFoldDB" id="A0A381NH13"/>
<dbReference type="EMBL" id="UINC01000296">
    <property type="protein sequence ID" value="SUZ52813.1"/>
    <property type="molecule type" value="Genomic_DNA"/>
</dbReference>
<feature type="non-terminal residue" evidence="2">
    <location>
        <position position="1"/>
    </location>
</feature>
<name>A0A381NH13_9ZZZZ</name>
<feature type="region of interest" description="Disordered" evidence="1">
    <location>
        <begin position="43"/>
        <end position="69"/>
    </location>
</feature>
<evidence type="ECO:0000313" key="2">
    <source>
        <dbReference type="EMBL" id="SUZ52813.1"/>
    </source>
</evidence>
<feature type="compositionally biased region" description="Pro residues" evidence="1">
    <location>
        <begin position="120"/>
        <end position="129"/>
    </location>
</feature>